<dbReference type="EMBL" id="HE573021">
    <property type="protein sequence ID" value="CCC48032.1"/>
    <property type="molecule type" value="Genomic_DNA"/>
</dbReference>
<dbReference type="GO" id="GO:0005886">
    <property type="term" value="C:plasma membrane"/>
    <property type="evidence" value="ECO:0007669"/>
    <property type="project" value="TreeGrafter"/>
</dbReference>
<feature type="domain" description="Exocyst complex component Sec3 C-terminal" evidence="8">
    <location>
        <begin position="838"/>
        <end position="1123"/>
    </location>
</feature>
<feature type="domain" description="Exocyst complex component Sec3 coiled-coil" evidence="7">
    <location>
        <begin position="258"/>
        <end position="368"/>
    </location>
</feature>
<dbReference type="VEuPathDB" id="TriTrypDB:TvY486_0502360"/>
<dbReference type="InterPro" id="IPR019160">
    <property type="entry name" value="Sec3_CC"/>
</dbReference>
<name>G0TVR6_TRYVY</name>
<dbReference type="GO" id="GO:0006893">
    <property type="term" value="P:Golgi to plasma membrane transport"/>
    <property type="evidence" value="ECO:0007669"/>
    <property type="project" value="TreeGrafter"/>
</dbReference>
<sequence length="1146" mass="129038">MVYASTVHIFSLPTTTDFLIYAAVHWLTFHMSFTPSSFGAPRVSRHRGRSVDVHSAEASRRLKMAVSADDKFLPLVQSAFRQRHEELLACESLFLSGSGGRKKPRLLALCRPFSVAATAAAMSYQATLNILQADDETVKVRLVFGVVRLVDIECSEELDATFDFGSSGKLSVTFESRIQRSIFVETVRRVQRDVQSLTALDCPSMQALLTDAVDAEATEHVMTTRHKKHFTFTDKDEQELLKVLQPGSFDDIRATASCLSMQQSTNELLLVSQLIGSADKWREVREDISGLGKSLDELETQIAKHSRHILSRKESLQRVEHQNNTLQRKQHNLLKLEEQLRAFSGQLSLPSEMTMLLATLRMTPDDKLTKFFSENGNAPLLSRTMKLICSLLRDVKLEADFPIAAVAERRAFFAEQQRMVVDRSMTYVLTLIKHYETEYLADATRFSSSSRLVWRFHGELMDKMKCIRDLIKTIGLVDPPGFVAVLRRYRVCMQRVYAMEMNRFFKQLRARIKKVGPRGPFLLGVRDAPGDTLAYRAENASEESPTGRWEYTPTSVAHSTPANFSFSRSFSVRGGESAAGWTSGIRDQLDDEVLSVDLVNAEDERLRLYNPAHMQTEGDALLTSISVASAFSGKKGKLRPDVALAVALETTFTVILREEDVLCRCFGLAVVDGEKGDRDKEADVGRAGRPSGGSETGFASMFVGDDVTMKCSNTMGLLNESLLELFGGDKLVRFPSKIPSSPSLVGGGENECSRNDATPKTSDRTRGADSNFEANEGPFNAHRCGLRKAQEQCDVRKQLVGLAEYFGEKCDRLYAVPVMAMVQAYRREDTQIGSSSFCQALLQVLEEVMASIISRSMAEQNASVLSCRRRYLVLPTGILTCFTKLPTFVQRMEIVHNDLSPAISRGEYASFGRKLVDLSFESLKCITNLSSGEGNEGVKLSTMENVARCTNRIFNKSEKSIKSLKHIFLQNYRHHAFFCAFYASLDPSCYAVEFLSERYSSSCELRDHYGELYLTRVVFRKKFPVFSHFVLVSEELAQMHSPDQLQHHSMLSKDKVQEVLQSLPEEMQSGIPSSSKKMKKHFLRDVAERKNEVSFHCELLQSVWKDFCTMLLQKFDFLEGILRWPVYAGMRTTLTRQRVMELLHSV</sequence>
<evidence type="ECO:0000256" key="4">
    <source>
        <dbReference type="ARBA" id="ARBA00023054"/>
    </source>
</evidence>
<feature type="coiled-coil region" evidence="5">
    <location>
        <begin position="316"/>
        <end position="346"/>
    </location>
</feature>
<gene>
    <name evidence="9" type="ORF">TVY486_0502360</name>
</gene>
<dbReference type="GO" id="GO:0006887">
    <property type="term" value="P:exocytosis"/>
    <property type="evidence" value="ECO:0007669"/>
    <property type="project" value="UniProtKB-KW"/>
</dbReference>
<evidence type="ECO:0000256" key="6">
    <source>
        <dbReference type="SAM" id="MobiDB-lite"/>
    </source>
</evidence>
<feature type="region of interest" description="Disordered" evidence="6">
    <location>
        <begin position="741"/>
        <end position="773"/>
    </location>
</feature>
<dbReference type="PANTHER" id="PTHR16092">
    <property type="entry name" value="SEC3/SYNTAXIN-RELATED"/>
    <property type="match status" value="1"/>
</dbReference>
<keyword evidence="4 5" id="KW-0175">Coiled coil</keyword>
<organism evidence="9">
    <name type="scientific">Trypanosoma vivax (strain Y486)</name>
    <dbReference type="NCBI Taxonomy" id="1055687"/>
    <lineage>
        <taxon>Eukaryota</taxon>
        <taxon>Discoba</taxon>
        <taxon>Euglenozoa</taxon>
        <taxon>Kinetoplastea</taxon>
        <taxon>Metakinetoplastina</taxon>
        <taxon>Trypanosomatida</taxon>
        <taxon>Trypanosomatidae</taxon>
        <taxon>Trypanosoma</taxon>
        <taxon>Duttonella</taxon>
    </lineage>
</organism>
<dbReference type="AlphaFoldDB" id="G0TVR6"/>
<evidence type="ECO:0000256" key="1">
    <source>
        <dbReference type="ARBA" id="ARBA00006518"/>
    </source>
</evidence>
<comment type="similarity">
    <text evidence="1">Belongs to the SEC3 family.</text>
</comment>
<proteinExistence type="inferred from homology"/>
<keyword evidence="2" id="KW-0813">Transport</keyword>
<protein>
    <submittedName>
        <fullName evidence="9">Uncharacterized protein</fullName>
    </submittedName>
</protein>
<keyword evidence="3" id="KW-0268">Exocytosis</keyword>
<evidence type="ECO:0000256" key="5">
    <source>
        <dbReference type="SAM" id="Coils"/>
    </source>
</evidence>
<dbReference type="Pfam" id="PF09763">
    <property type="entry name" value="Sec3_CC"/>
    <property type="match status" value="1"/>
</dbReference>
<evidence type="ECO:0000259" key="8">
    <source>
        <dbReference type="Pfam" id="PF20654"/>
    </source>
</evidence>
<dbReference type="InterPro" id="IPR048628">
    <property type="entry name" value="Sec3_C"/>
</dbReference>
<dbReference type="PANTHER" id="PTHR16092:SF14">
    <property type="entry name" value="EXOCYST COMPLEX COMPONENT 1 ISOFORM X1"/>
    <property type="match status" value="1"/>
</dbReference>
<evidence type="ECO:0000259" key="7">
    <source>
        <dbReference type="Pfam" id="PF09763"/>
    </source>
</evidence>
<evidence type="ECO:0000256" key="3">
    <source>
        <dbReference type="ARBA" id="ARBA00022483"/>
    </source>
</evidence>
<evidence type="ECO:0000256" key="2">
    <source>
        <dbReference type="ARBA" id="ARBA00022448"/>
    </source>
</evidence>
<dbReference type="Pfam" id="PF20654">
    <property type="entry name" value="Sec3_C-term"/>
    <property type="match status" value="1"/>
</dbReference>
<dbReference type="GO" id="GO:0000145">
    <property type="term" value="C:exocyst"/>
    <property type="evidence" value="ECO:0007669"/>
    <property type="project" value="InterPro"/>
</dbReference>
<dbReference type="GO" id="GO:0005546">
    <property type="term" value="F:phosphatidylinositol-4,5-bisphosphate binding"/>
    <property type="evidence" value="ECO:0007669"/>
    <property type="project" value="TreeGrafter"/>
</dbReference>
<reference evidence="9" key="1">
    <citation type="journal article" date="2012" name="Proc. Natl. Acad. Sci. U.S.A.">
        <title>Antigenic diversity is generated by distinct evolutionary mechanisms in African trypanosome species.</title>
        <authorList>
            <person name="Jackson A.P."/>
            <person name="Berry A."/>
            <person name="Aslett M."/>
            <person name="Allison H.C."/>
            <person name="Burton P."/>
            <person name="Vavrova-Anderson J."/>
            <person name="Brown R."/>
            <person name="Browne H."/>
            <person name="Corton N."/>
            <person name="Hauser H."/>
            <person name="Gamble J."/>
            <person name="Gilderthorp R."/>
            <person name="Marcello L."/>
            <person name="McQuillan J."/>
            <person name="Otto T.D."/>
            <person name="Quail M.A."/>
            <person name="Sanders M.J."/>
            <person name="van Tonder A."/>
            <person name="Ginger M.L."/>
            <person name="Field M.C."/>
            <person name="Barry J.D."/>
            <person name="Hertz-Fowler C."/>
            <person name="Berriman M."/>
        </authorList>
    </citation>
    <scope>NUCLEOTIDE SEQUENCE</scope>
    <source>
        <strain evidence="9">Y486</strain>
    </source>
</reference>
<evidence type="ECO:0000313" key="9">
    <source>
        <dbReference type="EMBL" id="CCC48032.1"/>
    </source>
</evidence>
<accession>G0TVR6</accession>